<evidence type="ECO:0000259" key="4">
    <source>
        <dbReference type="PROSITE" id="PS51011"/>
    </source>
</evidence>
<dbReference type="SUPFAM" id="SSF46774">
    <property type="entry name" value="ARID-like"/>
    <property type="match status" value="1"/>
</dbReference>
<feature type="compositionally biased region" description="Basic and acidic residues" evidence="2">
    <location>
        <begin position="169"/>
        <end position="178"/>
    </location>
</feature>
<feature type="domain" description="HMG box" evidence="3">
    <location>
        <begin position="241"/>
        <end position="310"/>
    </location>
</feature>
<evidence type="ECO:0000256" key="2">
    <source>
        <dbReference type="SAM" id="MobiDB-lite"/>
    </source>
</evidence>
<proteinExistence type="predicted"/>
<sequence length="551" mass="60969">MAAEENNTVTMEKKIHGGDKFSGAGTYACGFSSPIVVGDISTMQNLAGGSYYDGKDSFYEKLNKLNESSGLSLVFNLRQTNLDLHLFYEEVIKRGGFNQVTKDAMWGEVACTLHVKSNITMFPTQLQKVYENLLLQLEQLYYYRSREKGTMQPPSQVSDAARLAPVKGSADRSGDSAGKRKFCHRSSPVATLHHNDRDCPVEKRKCKNDSRQVSTVGPETPEQKSQSSSTNRYLRKDPGAPIRGRSSYQMYVKLECERQKKVLGESYGSKKIRDMAINAWKTLSENDKEPYIEASKLDKERYIREMAAYEQHKNKETKTNPNLHSGLGPSMINFGAPSVIDHVTSQADTGSNIIPDAAFIESTVQIPNNASSLWKLACKEAAFVCKQPANFVKGSMCSSGYGKFPQIAQKQYTFASLQPSESWTSFKIIKKSDCGRVQVTVEDFVGEANFLGFDTEAAKKRFLKIYLLKYAKPNSGIGFPGAFDLVSQCKKTGLKVAVAFSADRIKVNANLAAAGLPITMLDAIVTADAFRTLKPAPDIFLAESRILDVSH</sequence>
<comment type="caution">
    <text evidence="5">The sequence shown here is derived from an EMBL/GenBank/DDBJ whole genome shotgun (WGS) entry which is preliminary data.</text>
</comment>
<keyword evidence="6" id="KW-1185">Reference proteome</keyword>
<dbReference type="PANTHER" id="PTHR46691">
    <property type="entry name" value="HIGH MOBILITY GROUP B PROTEIN 9"/>
    <property type="match status" value="1"/>
</dbReference>
<dbReference type="EMBL" id="JAIVGD010000001">
    <property type="protein sequence ID" value="KAH0783102.1"/>
    <property type="molecule type" value="Genomic_DNA"/>
</dbReference>
<feature type="compositionally biased region" description="Basic and acidic residues" evidence="2">
    <location>
        <begin position="193"/>
        <end position="210"/>
    </location>
</feature>
<protein>
    <submittedName>
        <fullName evidence="5">Uncharacterized protein</fullName>
    </submittedName>
</protein>
<dbReference type="SUPFAM" id="SSF47095">
    <property type="entry name" value="HMG-box"/>
    <property type="match status" value="1"/>
</dbReference>
<feature type="domain" description="ARID" evidence="4">
    <location>
        <begin position="52"/>
        <end position="142"/>
    </location>
</feature>
<gene>
    <name evidence="5" type="ORF">KY290_002700</name>
</gene>
<name>A0ABQ7WQS5_SOLTU</name>
<feature type="DNA-binding region" description="HMG box" evidence="1">
    <location>
        <begin position="241"/>
        <end position="310"/>
    </location>
</feature>
<dbReference type="PROSITE" id="PS50118">
    <property type="entry name" value="HMG_BOX_2"/>
    <property type="match status" value="1"/>
</dbReference>
<dbReference type="InterPro" id="IPR036910">
    <property type="entry name" value="HMG_box_dom_sf"/>
</dbReference>
<dbReference type="CDD" id="cd07505">
    <property type="entry name" value="HAD_BPGM-like"/>
    <property type="match status" value="1"/>
</dbReference>
<reference evidence="5 6" key="1">
    <citation type="journal article" date="2021" name="bioRxiv">
        <title>Chromosome-scale and haplotype-resolved genome assembly of a tetraploid potato cultivar.</title>
        <authorList>
            <person name="Sun H."/>
            <person name="Jiao W.-B."/>
            <person name="Krause K."/>
            <person name="Campoy J.A."/>
            <person name="Goel M."/>
            <person name="Folz-Donahue K."/>
            <person name="Kukat C."/>
            <person name="Huettel B."/>
            <person name="Schneeberger K."/>
        </authorList>
    </citation>
    <scope>NUCLEOTIDE SEQUENCE [LARGE SCALE GENOMIC DNA]</scope>
    <source>
        <strain evidence="5">SolTubOtavaFocal</strain>
        <tissue evidence="5">Leaves</tissue>
    </source>
</reference>
<dbReference type="SUPFAM" id="SSF56784">
    <property type="entry name" value="HAD-like"/>
    <property type="match status" value="1"/>
</dbReference>
<organism evidence="5 6">
    <name type="scientific">Solanum tuberosum</name>
    <name type="common">Potato</name>
    <dbReference type="NCBI Taxonomy" id="4113"/>
    <lineage>
        <taxon>Eukaryota</taxon>
        <taxon>Viridiplantae</taxon>
        <taxon>Streptophyta</taxon>
        <taxon>Embryophyta</taxon>
        <taxon>Tracheophyta</taxon>
        <taxon>Spermatophyta</taxon>
        <taxon>Magnoliopsida</taxon>
        <taxon>eudicotyledons</taxon>
        <taxon>Gunneridae</taxon>
        <taxon>Pentapetalae</taxon>
        <taxon>asterids</taxon>
        <taxon>lamiids</taxon>
        <taxon>Solanales</taxon>
        <taxon>Solanaceae</taxon>
        <taxon>Solanoideae</taxon>
        <taxon>Solaneae</taxon>
        <taxon>Solanum</taxon>
    </lineage>
</organism>
<dbReference type="InterPro" id="IPR001606">
    <property type="entry name" value="ARID_dom"/>
</dbReference>
<evidence type="ECO:0000313" key="6">
    <source>
        <dbReference type="Proteomes" id="UP000826656"/>
    </source>
</evidence>
<evidence type="ECO:0000313" key="5">
    <source>
        <dbReference type="EMBL" id="KAH0783102.1"/>
    </source>
</evidence>
<feature type="compositionally biased region" description="Polar residues" evidence="2">
    <location>
        <begin position="211"/>
        <end position="232"/>
    </location>
</feature>
<dbReference type="InterPro" id="IPR036431">
    <property type="entry name" value="ARID_dom_sf"/>
</dbReference>
<evidence type="ECO:0000256" key="1">
    <source>
        <dbReference type="PROSITE-ProRule" id="PRU00267"/>
    </source>
</evidence>
<dbReference type="InterPro" id="IPR009071">
    <property type="entry name" value="HMG_box_dom"/>
</dbReference>
<dbReference type="SMART" id="SM00501">
    <property type="entry name" value="BRIGHT"/>
    <property type="match status" value="1"/>
</dbReference>
<accession>A0ABQ7WQS5</accession>
<dbReference type="InterPro" id="IPR036412">
    <property type="entry name" value="HAD-like_sf"/>
</dbReference>
<dbReference type="SMART" id="SM01014">
    <property type="entry name" value="ARID"/>
    <property type="match status" value="1"/>
</dbReference>
<dbReference type="Gene3D" id="3.40.50.1000">
    <property type="entry name" value="HAD superfamily/HAD-like"/>
    <property type="match status" value="1"/>
</dbReference>
<dbReference type="SMART" id="SM00398">
    <property type="entry name" value="HMG"/>
    <property type="match status" value="1"/>
</dbReference>
<dbReference type="InterPro" id="IPR023214">
    <property type="entry name" value="HAD_sf"/>
</dbReference>
<dbReference type="Gene3D" id="1.10.150.60">
    <property type="entry name" value="ARID DNA-binding domain"/>
    <property type="match status" value="1"/>
</dbReference>
<dbReference type="Gene3D" id="1.10.30.10">
    <property type="entry name" value="High mobility group box domain"/>
    <property type="match status" value="1"/>
</dbReference>
<dbReference type="PANTHER" id="PTHR46691:SF5">
    <property type="entry name" value="HMG (HIGH MOBILITY GROUP) BOX PROTEIN"/>
    <property type="match status" value="1"/>
</dbReference>
<keyword evidence="1" id="KW-0539">Nucleus</keyword>
<dbReference type="Pfam" id="PF09011">
    <property type="entry name" value="HMG_box_2"/>
    <property type="match status" value="1"/>
</dbReference>
<evidence type="ECO:0000259" key="3">
    <source>
        <dbReference type="PROSITE" id="PS50118"/>
    </source>
</evidence>
<keyword evidence="1" id="KW-0238">DNA-binding</keyword>
<dbReference type="Pfam" id="PF01388">
    <property type="entry name" value="ARID"/>
    <property type="match status" value="1"/>
</dbReference>
<dbReference type="Proteomes" id="UP000826656">
    <property type="component" value="Unassembled WGS sequence"/>
</dbReference>
<feature type="region of interest" description="Disordered" evidence="2">
    <location>
        <begin position="149"/>
        <end position="244"/>
    </location>
</feature>
<dbReference type="PROSITE" id="PS51011">
    <property type="entry name" value="ARID"/>
    <property type="match status" value="1"/>
</dbReference>